<sequence length="225" mass="25908">MTEQIDEYLSFSDKINDYISAVMVANNIGYENYDCSYLWDYVKSKGVFMRGFPFDGVAKDRISGMIVKDDLETTIGFNQNMSEKRKNFTISHEITHYLFHMNENKTIFTDTEQSLHYSYNEELHEFQANIGASAILVPDIVLFRFLKKGWNLAQLSHHFGISESALYIRLIHTMQANFGVSFVAAKMNADTIRYKFSGKGQRAAVELGTNLEARLFKTNRFIEAL</sequence>
<dbReference type="EMBL" id="MIJY01000001">
    <property type="protein sequence ID" value="OEG20607.1"/>
    <property type="molecule type" value="Genomic_DNA"/>
</dbReference>
<evidence type="ECO:0000259" key="1">
    <source>
        <dbReference type="Pfam" id="PF06114"/>
    </source>
</evidence>
<dbReference type="InterPro" id="IPR052345">
    <property type="entry name" value="Rad_response_metalloprotease"/>
</dbReference>
<dbReference type="PANTHER" id="PTHR43236:SF1">
    <property type="entry name" value="BLL7220 PROTEIN"/>
    <property type="match status" value="1"/>
</dbReference>
<reference evidence="3" key="1">
    <citation type="submission" date="2016-09" db="EMBL/GenBank/DDBJ databases">
        <authorList>
            <person name="Gulvik C.A."/>
        </authorList>
    </citation>
    <scope>NUCLEOTIDE SEQUENCE [LARGE SCALE GENOMIC DNA]</scope>
    <source>
        <strain evidence="3">LMG 8895</strain>
    </source>
</reference>
<protein>
    <recommendedName>
        <fullName evidence="1">IrrE N-terminal-like domain-containing protein</fullName>
    </recommendedName>
</protein>
<dbReference type="Pfam" id="PF06114">
    <property type="entry name" value="Peptidase_M78"/>
    <property type="match status" value="1"/>
</dbReference>
<name>A0A1E5H6L5_9ENTE</name>
<dbReference type="PANTHER" id="PTHR43236">
    <property type="entry name" value="ANTITOXIN HIGA1"/>
    <property type="match status" value="1"/>
</dbReference>
<proteinExistence type="predicted"/>
<feature type="domain" description="IrrE N-terminal-like" evidence="1">
    <location>
        <begin position="72"/>
        <end position="170"/>
    </location>
</feature>
<organism evidence="2 3">
    <name type="scientific">Enterococcus termitis</name>
    <dbReference type="NCBI Taxonomy" id="332950"/>
    <lineage>
        <taxon>Bacteria</taxon>
        <taxon>Bacillati</taxon>
        <taxon>Bacillota</taxon>
        <taxon>Bacilli</taxon>
        <taxon>Lactobacillales</taxon>
        <taxon>Enterococcaceae</taxon>
        <taxon>Enterococcus</taxon>
    </lineage>
</organism>
<dbReference type="RefSeq" id="WP_069661917.1">
    <property type="nucleotide sequence ID" value="NZ_JBHUJJ010000001.1"/>
</dbReference>
<dbReference type="PATRIC" id="fig|332950.4.peg.173"/>
<comment type="caution">
    <text evidence="2">The sequence shown here is derived from an EMBL/GenBank/DDBJ whole genome shotgun (WGS) entry which is preliminary data.</text>
</comment>
<dbReference type="InterPro" id="IPR010359">
    <property type="entry name" value="IrrE_HExxH"/>
</dbReference>
<dbReference type="OrthoDB" id="9816277at2"/>
<gene>
    <name evidence="2" type="ORF">BCR25_01960</name>
</gene>
<evidence type="ECO:0000313" key="2">
    <source>
        <dbReference type="EMBL" id="OEG20607.1"/>
    </source>
</evidence>
<keyword evidence="3" id="KW-1185">Reference proteome</keyword>
<dbReference type="Proteomes" id="UP000095094">
    <property type="component" value="Unassembled WGS sequence"/>
</dbReference>
<dbReference type="Gene3D" id="1.10.10.2910">
    <property type="match status" value="1"/>
</dbReference>
<dbReference type="AlphaFoldDB" id="A0A1E5H6L5"/>
<evidence type="ECO:0000313" key="3">
    <source>
        <dbReference type="Proteomes" id="UP000095094"/>
    </source>
</evidence>
<accession>A0A1E5H6L5</accession>